<evidence type="ECO:0000313" key="2">
    <source>
        <dbReference type="Proteomes" id="UP000198238"/>
    </source>
</evidence>
<dbReference type="GO" id="GO:0000287">
    <property type="term" value="F:magnesium ion binding"/>
    <property type="evidence" value="ECO:0007669"/>
    <property type="project" value="TreeGrafter"/>
</dbReference>
<accession>A0A220S2X9</accession>
<dbReference type="NCBIfam" id="TIGR00099">
    <property type="entry name" value="Cof-subfamily"/>
    <property type="match status" value="1"/>
</dbReference>
<evidence type="ECO:0000313" key="1">
    <source>
        <dbReference type="EMBL" id="ASK27787.1"/>
    </source>
</evidence>
<dbReference type="Pfam" id="PF08282">
    <property type="entry name" value="Hydrolase_3"/>
    <property type="match status" value="1"/>
</dbReference>
<sequence length="266" mass="29231">MKNPKIVFFDIDDTLYRKYTDTLRPSVAQAVRALKARGILTAIATGRPPAGIPKKVREMAAEEGIDLLVTINGQYIEYHGKPLQTYPMDTAKVETMCAYFDSKNIAYAFVGSETIAVSARTEWAEESMRNILPEHPEDKHYYKNRPVYQMLVFYPDAREAELAGKIAEAGLKTVRWHEIAVDMLNQEGSKARGIADAVAKLDIAMKDVMAFGDGLNDLEMLQAVGFGVAMGNGADAAKAVAKHICPSVDEDGVYRGLIELGVIEAV</sequence>
<name>A0A220S2X9_9NEIS</name>
<protein>
    <submittedName>
        <fullName evidence="1">Hydrolase</fullName>
    </submittedName>
</protein>
<dbReference type="GO" id="GO:0016791">
    <property type="term" value="F:phosphatase activity"/>
    <property type="evidence" value="ECO:0007669"/>
    <property type="project" value="TreeGrafter"/>
</dbReference>
<dbReference type="KEGG" id="nei:BG910_08585"/>
<dbReference type="SFLD" id="SFLDS00003">
    <property type="entry name" value="Haloacid_Dehalogenase"/>
    <property type="match status" value="1"/>
</dbReference>
<dbReference type="InterPro" id="IPR006379">
    <property type="entry name" value="HAD-SF_hydro_IIB"/>
</dbReference>
<dbReference type="NCBIfam" id="TIGR01484">
    <property type="entry name" value="HAD-SF-IIB"/>
    <property type="match status" value="1"/>
</dbReference>
<dbReference type="PANTHER" id="PTHR10000">
    <property type="entry name" value="PHOSPHOSERINE PHOSPHATASE"/>
    <property type="match status" value="1"/>
</dbReference>
<organism evidence="1 2">
    <name type="scientific">Neisseria chenwenguii</name>
    <dbReference type="NCBI Taxonomy" id="1853278"/>
    <lineage>
        <taxon>Bacteria</taxon>
        <taxon>Pseudomonadati</taxon>
        <taxon>Pseudomonadota</taxon>
        <taxon>Betaproteobacteria</taxon>
        <taxon>Neisseriales</taxon>
        <taxon>Neisseriaceae</taxon>
        <taxon>Neisseria</taxon>
    </lineage>
</organism>
<proteinExistence type="predicted"/>
<dbReference type="RefSeq" id="WP_089036482.1">
    <property type="nucleotide sequence ID" value="NZ_CP022278.1"/>
</dbReference>
<dbReference type="GO" id="GO:0005829">
    <property type="term" value="C:cytosol"/>
    <property type="evidence" value="ECO:0007669"/>
    <property type="project" value="TreeGrafter"/>
</dbReference>
<keyword evidence="1" id="KW-0378">Hydrolase</keyword>
<dbReference type="SFLD" id="SFLDG01140">
    <property type="entry name" value="C2.B:_Phosphomannomutase_and_P"/>
    <property type="match status" value="1"/>
</dbReference>
<dbReference type="EMBL" id="CP022278">
    <property type="protein sequence ID" value="ASK27787.1"/>
    <property type="molecule type" value="Genomic_DNA"/>
</dbReference>
<dbReference type="PROSITE" id="PS01229">
    <property type="entry name" value="COF_2"/>
    <property type="match status" value="1"/>
</dbReference>
<dbReference type="Gene3D" id="3.40.50.1000">
    <property type="entry name" value="HAD superfamily/HAD-like"/>
    <property type="match status" value="1"/>
</dbReference>
<dbReference type="InterPro" id="IPR000150">
    <property type="entry name" value="Cof"/>
</dbReference>
<reference evidence="1 2" key="1">
    <citation type="submission" date="2017-06" db="EMBL/GenBank/DDBJ databases">
        <title>Neisseria chenwenguii sp. nov., isolated from the intestinal contents of Tibetan Plateau Pika in Yushu, Qinghai Province, China.</title>
        <authorList>
            <person name="Zhang G."/>
        </authorList>
    </citation>
    <scope>NUCLEOTIDE SEQUENCE [LARGE SCALE GENOMIC DNA]</scope>
    <source>
        <strain evidence="1 2">10023</strain>
    </source>
</reference>
<dbReference type="Gene3D" id="3.30.1240.10">
    <property type="match status" value="1"/>
</dbReference>
<dbReference type="InterPro" id="IPR036412">
    <property type="entry name" value="HAD-like_sf"/>
</dbReference>
<dbReference type="AlphaFoldDB" id="A0A220S2X9"/>
<dbReference type="SUPFAM" id="SSF56784">
    <property type="entry name" value="HAD-like"/>
    <property type="match status" value="1"/>
</dbReference>
<dbReference type="OrthoDB" id="5498330at2"/>
<dbReference type="PANTHER" id="PTHR10000:SF25">
    <property type="entry name" value="PHOSPHATASE YKRA-RELATED"/>
    <property type="match status" value="1"/>
</dbReference>
<dbReference type="Proteomes" id="UP000198238">
    <property type="component" value="Chromosome"/>
</dbReference>
<keyword evidence="2" id="KW-1185">Reference proteome</keyword>
<gene>
    <name evidence="1" type="ORF">BG910_08585</name>
</gene>
<dbReference type="InterPro" id="IPR023214">
    <property type="entry name" value="HAD_sf"/>
</dbReference>